<dbReference type="Proteomes" id="UP000011135">
    <property type="component" value="Unassembled WGS sequence"/>
</dbReference>
<dbReference type="AlphaFoldDB" id="L8JWW6"/>
<reference evidence="1 2" key="1">
    <citation type="submission" date="2012-12" db="EMBL/GenBank/DDBJ databases">
        <title>Genome assembly of Fulvivirga imtechensis AK7.</title>
        <authorList>
            <person name="Nupur N."/>
            <person name="Khatri I."/>
            <person name="Kumar R."/>
            <person name="Subramanian S."/>
            <person name="Pinnaka A."/>
        </authorList>
    </citation>
    <scope>NUCLEOTIDE SEQUENCE [LARGE SCALE GENOMIC DNA]</scope>
    <source>
        <strain evidence="1 2">AK7</strain>
    </source>
</reference>
<gene>
    <name evidence="1" type="ORF">C900_02282</name>
</gene>
<evidence type="ECO:0000313" key="1">
    <source>
        <dbReference type="EMBL" id="ELR71697.1"/>
    </source>
</evidence>
<sequence>MNDQDYTATIYVEATPEKAYNAIKDFRAWWSEEIEGPTDELNEVFFYHYKNIHLCKIKLIEMDENSKLVYQVLENEFNFIEDKTEWVDTKLIFEITQGDGKTKIKFTHQGLVPEYECYEVCNDAWTGYITNSLYKLITYGKGEPNPKDKDGFNAELAEKWKLN</sequence>
<evidence type="ECO:0008006" key="3">
    <source>
        <dbReference type="Google" id="ProtNLM"/>
    </source>
</evidence>
<dbReference type="OrthoDB" id="287565at2"/>
<accession>L8JWW6</accession>
<keyword evidence="2" id="KW-1185">Reference proteome</keyword>
<dbReference type="CDD" id="cd07814">
    <property type="entry name" value="SRPBCC_CalC_Aha1-like"/>
    <property type="match status" value="1"/>
</dbReference>
<protein>
    <recommendedName>
        <fullName evidence="3">Aha1 domain protein</fullName>
    </recommendedName>
</protein>
<dbReference type="InterPro" id="IPR023393">
    <property type="entry name" value="START-like_dom_sf"/>
</dbReference>
<dbReference type="STRING" id="1237149.C900_02282"/>
<dbReference type="eggNOG" id="COG3832">
    <property type="taxonomic scope" value="Bacteria"/>
</dbReference>
<proteinExistence type="predicted"/>
<name>L8JWW6_9BACT</name>
<dbReference type="RefSeq" id="WP_009579670.1">
    <property type="nucleotide sequence ID" value="NZ_AMZN01000033.1"/>
</dbReference>
<dbReference type="Gene3D" id="3.30.530.20">
    <property type="match status" value="1"/>
</dbReference>
<comment type="caution">
    <text evidence="1">The sequence shown here is derived from an EMBL/GenBank/DDBJ whole genome shotgun (WGS) entry which is preliminary data.</text>
</comment>
<dbReference type="SUPFAM" id="SSF55961">
    <property type="entry name" value="Bet v1-like"/>
    <property type="match status" value="1"/>
</dbReference>
<organism evidence="1 2">
    <name type="scientific">Fulvivirga imtechensis AK7</name>
    <dbReference type="NCBI Taxonomy" id="1237149"/>
    <lineage>
        <taxon>Bacteria</taxon>
        <taxon>Pseudomonadati</taxon>
        <taxon>Bacteroidota</taxon>
        <taxon>Cytophagia</taxon>
        <taxon>Cytophagales</taxon>
        <taxon>Fulvivirgaceae</taxon>
        <taxon>Fulvivirga</taxon>
    </lineage>
</organism>
<dbReference type="EMBL" id="AMZN01000033">
    <property type="protein sequence ID" value="ELR71697.1"/>
    <property type="molecule type" value="Genomic_DNA"/>
</dbReference>
<evidence type="ECO:0000313" key="2">
    <source>
        <dbReference type="Proteomes" id="UP000011135"/>
    </source>
</evidence>